<feature type="region of interest" description="Disordered" evidence="1">
    <location>
        <begin position="38"/>
        <end position="77"/>
    </location>
</feature>
<keyword evidence="3" id="KW-1185">Reference proteome</keyword>
<accession>A0A0L0UUV3</accession>
<name>A0A0L0UUV3_9BASI</name>
<sequence>MPKKAWTAIDAPSAFPTNQRSYDKLELLQFVGKLFRRAEESPARRKSFPTSWRVSRPSEDDSDKLGPLSSSGVPSEGLEPLQLVGIIIRRAGESPVRQNHLPTS</sequence>
<organism evidence="2 3">
    <name type="scientific">Puccinia striiformis f. sp. tritici PST-78</name>
    <dbReference type="NCBI Taxonomy" id="1165861"/>
    <lineage>
        <taxon>Eukaryota</taxon>
        <taxon>Fungi</taxon>
        <taxon>Dikarya</taxon>
        <taxon>Basidiomycota</taxon>
        <taxon>Pucciniomycotina</taxon>
        <taxon>Pucciniomycetes</taxon>
        <taxon>Pucciniales</taxon>
        <taxon>Pucciniaceae</taxon>
        <taxon>Puccinia</taxon>
    </lineage>
</organism>
<evidence type="ECO:0000256" key="1">
    <source>
        <dbReference type="SAM" id="MobiDB-lite"/>
    </source>
</evidence>
<reference evidence="3" key="1">
    <citation type="submission" date="2014-03" db="EMBL/GenBank/DDBJ databases">
        <title>The Genome Sequence of Puccinia striiformis f. sp. tritici PST-78.</title>
        <authorList>
            <consortium name="The Broad Institute Genome Sequencing Platform"/>
            <person name="Cuomo C."/>
            <person name="Hulbert S."/>
            <person name="Chen X."/>
            <person name="Walker B."/>
            <person name="Young S.K."/>
            <person name="Zeng Q."/>
            <person name="Gargeya S."/>
            <person name="Fitzgerald M."/>
            <person name="Haas B."/>
            <person name="Abouelleil A."/>
            <person name="Alvarado L."/>
            <person name="Arachchi H.M."/>
            <person name="Berlin A.M."/>
            <person name="Chapman S.B."/>
            <person name="Goldberg J."/>
            <person name="Griggs A."/>
            <person name="Gujja S."/>
            <person name="Hansen M."/>
            <person name="Howarth C."/>
            <person name="Imamovic A."/>
            <person name="Larimer J."/>
            <person name="McCowan C."/>
            <person name="Montmayeur A."/>
            <person name="Murphy C."/>
            <person name="Neiman D."/>
            <person name="Pearson M."/>
            <person name="Priest M."/>
            <person name="Roberts A."/>
            <person name="Saif S."/>
            <person name="Shea T."/>
            <person name="Sisk P."/>
            <person name="Sykes S."/>
            <person name="Wortman J."/>
            <person name="Nusbaum C."/>
            <person name="Birren B."/>
        </authorList>
    </citation>
    <scope>NUCLEOTIDE SEQUENCE [LARGE SCALE GENOMIC DNA]</scope>
    <source>
        <strain evidence="3">race PST-78</strain>
    </source>
</reference>
<comment type="caution">
    <text evidence="2">The sequence shown here is derived from an EMBL/GenBank/DDBJ whole genome shotgun (WGS) entry which is preliminary data.</text>
</comment>
<protein>
    <submittedName>
        <fullName evidence="2">Uncharacterized protein</fullName>
    </submittedName>
</protein>
<evidence type="ECO:0000313" key="3">
    <source>
        <dbReference type="Proteomes" id="UP000054564"/>
    </source>
</evidence>
<evidence type="ECO:0000313" key="2">
    <source>
        <dbReference type="EMBL" id="KNE90822.1"/>
    </source>
</evidence>
<proteinExistence type="predicted"/>
<gene>
    <name evidence="2" type="ORF">PSTG_15736</name>
</gene>
<dbReference type="AlphaFoldDB" id="A0A0L0UUV3"/>
<dbReference type="EMBL" id="AJIL01000234">
    <property type="protein sequence ID" value="KNE90822.1"/>
    <property type="molecule type" value="Genomic_DNA"/>
</dbReference>
<dbReference type="Proteomes" id="UP000054564">
    <property type="component" value="Unassembled WGS sequence"/>
</dbReference>